<dbReference type="SUPFAM" id="SSF48168">
    <property type="entry name" value="R1 subunit of ribonucleotide reductase, N-terminal domain"/>
    <property type="match status" value="1"/>
</dbReference>
<keyword evidence="7 10" id="KW-0215">Deoxyribonucleotide synthesis</keyword>
<dbReference type="CDD" id="cd01679">
    <property type="entry name" value="RNR_I"/>
    <property type="match status" value="1"/>
</dbReference>
<keyword evidence="14" id="KW-1185">Reference proteome</keyword>
<dbReference type="AlphaFoldDB" id="A0A077ZQJ3"/>
<dbReference type="InterPro" id="IPR030475">
    <property type="entry name" value="RNR_small_AS"/>
</dbReference>
<evidence type="ECO:0000256" key="8">
    <source>
        <dbReference type="ARBA" id="ARBA00024942"/>
    </source>
</evidence>
<sequence>MNEILAAVLDNLAAAAPLTVERVQDEVERTLMERGYYEVAKAYILYREKRSALRRVRHTIAQTVGDNSLDEVLRRIQMDFTEEVYSLAALQMKFESFCRPGMTEDERAEALTKAAVELTTAEAPKWEFIAARLLNHSFRCRNAQEWEGRGVGDLYGRLRYLTDKGLYGDYILAHYTHEEIAMAEGFLCPERDELFTYSGLDLLLKRYVIQSRSRVPLETPQEMFLGIALHLAMNEGSDRMGWVKRFYDMLSRMEVTMATPTMSNARKPYHQLSSCFVDTVPDSLDGIYRSLDNFAKVSKFGGGMGMYFGKVRAAGSTIRGFQGAAGGVIRWIRLVNDTAVAVDQLGMRQGAVAVYLDAWHRDLPEFLQLRTNNGDDRMKAHDVFPAVCYPDLFWRLAEENIDAPWHLMCPHEILTVKGYALEDYWGTEWEKRYLDCVNDPRIEKRSVTVKDIVRLVLRSAVETGTPFAFNRDSVNRMNPNGHTGMIYCSNLCTEIAQNMAPIEHISTEVHTENGDTVVVTATRPGEFVVCNLASLSLGNLPVEDEAYMERTVETAIRALDNVIDLNFYPLEYARLTNQKYRSIGLGVSGYHHMLAKRGIRWESDEHLAFTDAVFEHINYAAVKADTALAREKGRYALFEGSDWQTGAYFEKRGYTSEKWRALAETVAVQGMRNAYLLAVAPTSSTSILSGTSAGIDPIMKKFFLEEKKGSMLPRVAPELSMDTWWYYKAAHLIDQSWSVRAAGLRQRHIDQAQSMNLYITNDYSMRQVLRLYLEAWRAGVKTIYYVRSKALEKKPLFNPEGDLDVRLRRMIGGNTTNLNDFNNMKYAWVSDWYRQAMNNFWIPEEINLSQDVKDYPRLLSAERSAYDKILSFLVFLDSIQTANLPNIGAYITANEVNLCLSIQAFQECVHSQSYSYMLDTICSPVERNDILYQWKTDEHLLRRNTFIGDCYNEFQERKDAPTLLRVMMANYILEGIYFYSGFMFFYNLSRNGKMSGSAQEIRYINRDENTHLWLFRNIITELQKEQPELFTAESVQALREMMREGVEQEIAWGHYVIGDDIPGLNRQMISDYIRYLGNLRWTSLGYPALYPGFESEPESMEWVSQYADANMVKTDFFEARSTAYAKSTALIDDL</sequence>
<dbReference type="InterPro" id="IPR005144">
    <property type="entry name" value="ATP-cone_dom"/>
</dbReference>
<evidence type="ECO:0000256" key="5">
    <source>
        <dbReference type="ARBA" id="ARBA00022840"/>
    </source>
</evidence>
<dbReference type="Pfam" id="PF00268">
    <property type="entry name" value="Ribonuc_red_sm"/>
    <property type="match status" value="1"/>
</dbReference>
<protein>
    <recommendedName>
        <fullName evidence="10">Ribonucleoside-diphosphate reductase</fullName>
        <ecNumber evidence="10">1.17.4.1</ecNumber>
    </recommendedName>
</protein>
<dbReference type="Pfam" id="PF02867">
    <property type="entry name" value="Ribonuc_red_lgC"/>
    <property type="match status" value="1"/>
</dbReference>
<evidence type="ECO:0000313" key="13">
    <source>
        <dbReference type="EMBL" id="CDW61040.1"/>
    </source>
</evidence>
<dbReference type="InterPro" id="IPR008926">
    <property type="entry name" value="RNR_R1-su_N"/>
</dbReference>
<dbReference type="InterPro" id="IPR039718">
    <property type="entry name" value="Rrm1"/>
</dbReference>
<evidence type="ECO:0000256" key="11">
    <source>
        <dbReference type="SAM" id="Phobius"/>
    </source>
</evidence>
<evidence type="ECO:0000256" key="6">
    <source>
        <dbReference type="ARBA" id="ARBA00023002"/>
    </source>
</evidence>
<dbReference type="SUPFAM" id="SSF47240">
    <property type="entry name" value="Ferritin-like"/>
    <property type="match status" value="1"/>
</dbReference>
<dbReference type="InterPro" id="IPR033909">
    <property type="entry name" value="RNR_small"/>
</dbReference>
<dbReference type="GO" id="GO:0009263">
    <property type="term" value="P:deoxyribonucleotide biosynthetic process"/>
    <property type="evidence" value="ECO:0007669"/>
    <property type="project" value="UniProtKB-KW"/>
</dbReference>
<reference evidence="13" key="1">
    <citation type="submission" date="2014-01" db="EMBL/GenBank/DDBJ databases">
        <authorList>
            <person name="Aslett M."/>
        </authorList>
    </citation>
    <scope>NUCLEOTIDE SEQUENCE</scope>
</reference>
<organism evidence="13 14">
    <name type="scientific">Trichuris trichiura</name>
    <name type="common">Whipworm</name>
    <name type="synonym">Trichocephalus trichiurus</name>
    <dbReference type="NCBI Taxonomy" id="36087"/>
    <lineage>
        <taxon>Eukaryota</taxon>
        <taxon>Metazoa</taxon>
        <taxon>Ecdysozoa</taxon>
        <taxon>Nematoda</taxon>
        <taxon>Enoplea</taxon>
        <taxon>Dorylaimia</taxon>
        <taxon>Trichinellida</taxon>
        <taxon>Trichuridae</taxon>
        <taxon>Trichuris</taxon>
    </lineage>
</organism>
<dbReference type="InterPro" id="IPR012348">
    <property type="entry name" value="RNR-like"/>
</dbReference>
<dbReference type="PANTHER" id="PTHR11573:SF6">
    <property type="entry name" value="RIBONUCLEOSIDE-DIPHOSPHATE REDUCTASE LARGE SUBUNIT"/>
    <property type="match status" value="1"/>
</dbReference>
<dbReference type="STRING" id="36087.A0A077ZQJ3"/>
<evidence type="ECO:0000256" key="10">
    <source>
        <dbReference type="RuleBase" id="RU003410"/>
    </source>
</evidence>
<dbReference type="Pfam" id="PF00317">
    <property type="entry name" value="Ribonuc_red_lgN"/>
    <property type="match status" value="1"/>
</dbReference>
<dbReference type="GO" id="GO:0004748">
    <property type="term" value="F:ribonucleoside-diphosphate reductase activity, thioredoxin disulfide as acceptor"/>
    <property type="evidence" value="ECO:0007669"/>
    <property type="project" value="UniProtKB-EC"/>
</dbReference>
<keyword evidence="11" id="KW-1133">Transmembrane helix</keyword>
<dbReference type="PRINTS" id="PR01183">
    <property type="entry name" value="RIBORDTASEM1"/>
</dbReference>
<gene>
    <name evidence="13" type="ORF">TTRE_0000945601</name>
</gene>
<dbReference type="UniPathway" id="UPA00326"/>
<dbReference type="SUPFAM" id="SSF51998">
    <property type="entry name" value="PFL-like glycyl radical enzymes"/>
    <property type="match status" value="1"/>
</dbReference>
<dbReference type="GO" id="GO:0005524">
    <property type="term" value="F:ATP binding"/>
    <property type="evidence" value="ECO:0007669"/>
    <property type="project" value="UniProtKB-UniRule"/>
</dbReference>
<dbReference type="InterPro" id="IPR009078">
    <property type="entry name" value="Ferritin-like_SF"/>
</dbReference>
<evidence type="ECO:0000259" key="12">
    <source>
        <dbReference type="PROSITE" id="PS51161"/>
    </source>
</evidence>
<comment type="function">
    <text evidence="8 10">Provides the precursors necessary for DNA synthesis. Catalyzes the biosynthesis of deoxyribonucleotides from the corresponding ribonucleotides.</text>
</comment>
<comment type="similarity">
    <text evidence="2 10">Belongs to the ribonucleoside diphosphate reductase large chain family.</text>
</comment>
<keyword evidence="11" id="KW-0812">Transmembrane</keyword>
<dbReference type="Gene3D" id="3.20.70.20">
    <property type="match status" value="1"/>
</dbReference>
<name>A0A077ZQJ3_TRITR</name>
<evidence type="ECO:0000256" key="2">
    <source>
        <dbReference type="ARBA" id="ARBA00010406"/>
    </source>
</evidence>
<dbReference type="Pfam" id="PF03477">
    <property type="entry name" value="ATP-cone"/>
    <property type="match status" value="1"/>
</dbReference>
<keyword evidence="4 9" id="KW-0547">Nucleotide-binding</keyword>
<dbReference type="Gene3D" id="1.10.620.20">
    <property type="entry name" value="Ribonucleotide Reductase, subunit A"/>
    <property type="match status" value="1"/>
</dbReference>
<evidence type="ECO:0000256" key="7">
    <source>
        <dbReference type="ARBA" id="ARBA00023116"/>
    </source>
</evidence>
<dbReference type="GO" id="GO:0005971">
    <property type="term" value="C:ribonucleoside-diphosphate reductase complex"/>
    <property type="evidence" value="ECO:0007669"/>
    <property type="project" value="TreeGrafter"/>
</dbReference>
<dbReference type="NCBIfam" id="NF007184">
    <property type="entry name" value="PRK09614.1-3"/>
    <property type="match status" value="1"/>
</dbReference>
<dbReference type="EC" id="1.17.4.1" evidence="10"/>
<dbReference type="PROSITE" id="PS00089">
    <property type="entry name" value="RIBORED_LARGE"/>
    <property type="match status" value="1"/>
</dbReference>
<dbReference type="NCBIfam" id="NF009028">
    <property type="entry name" value="PRK12364.1"/>
    <property type="match status" value="1"/>
</dbReference>
<reference evidence="13" key="2">
    <citation type="submission" date="2014-03" db="EMBL/GenBank/DDBJ databases">
        <title>The whipworm genome and dual-species transcriptomics of an intimate host-pathogen interaction.</title>
        <authorList>
            <person name="Foth B.J."/>
            <person name="Tsai I.J."/>
            <person name="Reid A.J."/>
            <person name="Bancroft A.J."/>
            <person name="Nichol S."/>
            <person name="Tracey A."/>
            <person name="Holroyd N."/>
            <person name="Cotton J.A."/>
            <person name="Stanley E.J."/>
            <person name="Zarowiecki M."/>
            <person name="Liu J.Z."/>
            <person name="Huckvale T."/>
            <person name="Cooper P.J."/>
            <person name="Grencis R.K."/>
            <person name="Berriman M."/>
        </authorList>
    </citation>
    <scope>NUCLEOTIDE SEQUENCE [LARGE SCALE GENOMIC DNA]</scope>
</reference>
<keyword evidence="3" id="KW-0021">Allosteric enzyme</keyword>
<keyword evidence="6 10" id="KW-0560">Oxidoreductase</keyword>
<keyword evidence="11" id="KW-0472">Membrane</keyword>
<dbReference type="PANTHER" id="PTHR11573">
    <property type="entry name" value="RIBONUCLEOSIDE-DIPHOSPHATE REDUCTASE LARGE CHAIN"/>
    <property type="match status" value="1"/>
</dbReference>
<feature type="domain" description="ATP-cone" evidence="12">
    <location>
        <begin position="1"/>
        <end position="54"/>
    </location>
</feature>
<dbReference type="InterPro" id="IPR013346">
    <property type="entry name" value="NrdE_NrdA_C"/>
</dbReference>
<dbReference type="CDD" id="cd01049">
    <property type="entry name" value="RNRR2"/>
    <property type="match status" value="1"/>
</dbReference>
<dbReference type="PROSITE" id="PS51161">
    <property type="entry name" value="ATP_CONE"/>
    <property type="match status" value="1"/>
</dbReference>
<dbReference type="InterPro" id="IPR000358">
    <property type="entry name" value="RNR_small_fam"/>
</dbReference>
<dbReference type="InterPro" id="IPR000788">
    <property type="entry name" value="RNR_lg_C"/>
</dbReference>
<evidence type="ECO:0000313" key="14">
    <source>
        <dbReference type="Proteomes" id="UP000030665"/>
    </source>
</evidence>
<comment type="catalytic activity">
    <reaction evidence="10">
        <text>a 2'-deoxyribonucleoside 5'-diphosphate + [thioredoxin]-disulfide + H2O = a ribonucleoside 5'-diphosphate + [thioredoxin]-dithiol</text>
        <dbReference type="Rhea" id="RHEA:23252"/>
        <dbReference type="Rhea" id="RHEA-COMP:10698"/>
        <dbReference type="Rhea" id="RHEA-COMP:10700"/>
        <dbReference type="ChEBI" id="CHEBI:15377"/>
        <dbReference type="ChEBI" id="CHEBI:29950"/>
        <dbReference type="ChEBI" id="CHEBI:50058"/>
        <dbReference type="ChEBI" id="CHEBI:57930"/>
        <dbReference type="ChEBI" id="CHEBI:73316"/>
        <dbReference type="EC" id="1.17.4.1"/>
    </reaction>
</comment>
<keyword evidence="5 9" id="KW-0067">ATP-binding</keyword>
<evidence type="ECO:0000256" key="9">
    <source>
        <dbReference type="PROSITE-ProRule" id="PRU00492"/>
    </source>
</evidence>
<dbReference type="Proteomes" id="UP000030665">
    <property type="component" value="Unassembled WGS sequence"/>
</dbReference>
<dbReference type="PROSITE" id="PS00368">
    <property type="entry name" value="RIBORED_SMALL"/>
    <property type="match status" value="1"/>
</dbReference>
<accession>A0A077ZQJ3</accession>
<dbReference type="EMBL" id="HG807736">
    <property type="protein sequence ID" value="CDW61040.1"/>
    <property type="molecule type" value="Genomic_DNA"/>
</dbReference>
<proteinExistence type="inferred from homology"/>
<dbReference type="OrthoDB" id="6373295at2759"/>
<evidence type="ECO:0000256" key="3">
    <source>
        <dbReference type="ARBA" id="ARBA00022533"/>
    </source>
</evidence>
<evidence type="ECO:0000256" key="4">
    <source>
        <dbReference type="ARBA" id="ARBA00022741"/>
    </source>
</evidence>
<evidence type="ECO:0000256" key="1">
    <source>
        <dbReference type="ARBA" id="ARBA00009303"/>
    </source>
</evidence>
<feature type="transmembrane region" description="Helical" evidence="11">
    <location>
        <begin position="968"/>
        <end position="988"/>
    </location>
</feature>
<comment type="similarity">
    <text evidence="1">Belongs to the ribonucleoside diphosphate reductase small chain family.</text>
</comment>
<dbReference type="InterPro" id="IPR013509">
    <property type="entry name" value="RNR_lsu_N"/>
</dbReference>
<dbReference type="NCBIfam" id="TIGR02506">
    <property type="entry name" value="NrdE_NrdA"/>
    <property type="match status" value="1"/>
</dbReference>